<sequence length="220" mass="24959">MEEAGPSSAGNFDEQRREQPAEEASGKQSDASEAGEYDADDKDGFTPGPLLSLKEQIDKDKDDESLRRWKEKLLGCLESDLSEQMEPEVKFHSIGIISDESGEINTPLPVNENQSRRVLFTLREGSRYQLRLTFTVMHNIVSGLTYSNKVWRGGLLVDRTQGMLGTFAPQREPYVETLEEETTPSGVLSRGIYLAKLKFEDDDKRCYMELEYSFEIKRSS</sequence>
<comment type="similarity">
    <text evidence="2">Belongs to the Rho GDI family.</text>
</comment>
<accession>A0A6J1DNL1</accession>
<dbReference type="OrthoDB" id="1683373at2759"/>
<dbReference type="Proteomes" id="UP000504603">
    <property type="component" value="Unplaced"/>
</dbReference>
<dbReference type="GO" id="GO:0005094">
    <property type="term" value="F:Rho GDP-dissociation inhibitor activity"/>
    <property type="evidence" value="ECO:0007669"/>
    <property type="project" value="InterPro"/>
</dbReference>
<protein>
    <submittedName>
        <fullName evidence="7 8">Rho GDP-dissociation inhibitor 1-like</fullName>
    </submittedName>
</protein>
<evidence type="ECO:0000256" key="2">
    <source>
        <dbReference type="ARBA" id="ARBA00009758"/>
    </source>
</evidence>
<dbReference type="GO" id="GO:0005829">
    <property type="term" value="C:cytosol"/>
    <property type="evidence" value="ECO:0007669"/>
    <property type="project" value="TreeGrafter"/>
</dbReference>
<evidence type="ECO:0000256" key="5">
    <source>
        <dbReference type="SAM" id="MobiDB-lite"/>
    </source>
</evidence>
<dbReference type="AlphaFoldDB" id="A0A6J1DNL1"/>
<dbReference type="InterPro" id="IPR024792">
    <property type="entry name" value="RhoGDI_dom_sf"/>
</dbReference>
<gene>
    <name evidence="7 8" type="primary">LOC111022755</name>
</gene>
<comment type="subcellular location">
    <subcellularLocation>
        <location evidence="1">Cytoplasm</location>
    </subcellularLocation>
</comment>
<keyword evidence="6" id="KW-1185">Reference proteome</keyword>
<dbReference type="SUPFAM" id="SSF81296">
    <property type="entry name" value="E set domains"/>
    <property type="match status" value="1"/>
</dbReference>
<dbReference type="RefSeq" id="XP_022155685.1">
    <property type="nucleotide sequence ID" value="XM_022299993.1"/>
</dbReference>
<dbReference type="RefSeq" id="XP_022155683.1">
    <property type="nucleotide sequence ID" value="XM_022299991.1"/>
</dbReference>
<dbReference type="FunFam" id="2.70.50.30:FF:000004">
    <property type="entry name" value="Rho GDP-dissociation inhibitor 1"/>
    <property type="match status" value="1"/>
</dbReference>
<evidence type="ECO:0000313" key="8">
    <source>
        <dbReference type="RefSeq" id="XP_022155685.1"/>
    </source>
</evidence>
<dbReference type="GO" id="GO:0005096">
    <property type="term" value="F:GTPase activator activity"/>
    <property type="evidence" value="ECO:0007669"/>
    <property type="project" value="UniProtKB-KW"/>
</dbReference>
<dbReference type="PANTHER" id="PTHR10980">
    <property type="entry name" value="RHO GDP-DISSOCIATION INHIBITOR"/>
    <property type="match status" value="1"/>
</dbReference>
<dbReference type="PANTHER" id="PTHR10980:SF49">
    <property type="entry name" value="RHO GDP-DISSOCIATION INHIBITOR 1-LIKE"/>
    <property type="match status" value="1"/>
</dbReference>
<dbReference type="GeneID" id="111022755"/>
<dbReference type="Pfam" id="PF02115">
    <property type="entry name" value="Rho_GDI"/>
    <property type="match status" value="1"/>
</dbReference>
<proteinExistence type="inferred from homology"/>
<dbReference type="GO" id="GO:0007266">
    <property type="term" value="P:Rho protein signal transduction"/>
    <property type="evidence" value="ECO:0007669"/>
    <property type="project" value="InterPro"/>
</dbReference>
<name>A0A6J1DNL1_MOMCH</name>
<evidence type="ECO:0000256" key="4">
    <source>
        <dbReference type="ARBA" id="ARBA00022490"/>
    </source>
</evidence>
<keyword evidence="4" id="KW-0963">Cytoplasm</keyword>
<dbReference type="PRINTS" id="PR00492">
    <property type="entry name" value="RHOGDI"/>
</dbReference>
<evidence type="ECO:0000256" key="3">
    <source>
        <dbReference type="ARBA" id="ARBA00022468"/>
    </source>
</evidence>
<feature type="region of interest" description="Disordered" evidence="5">
    <location>
        <begin position="1"/>
        <end position="57"/>
    </location>
</feature>
<evidence type="ECO:0000256" key="1">
    <source>
        <dbReference type="ARBA" id="ARBA00004496"/>
    </source>
</evidence>
<reference evidence="7 8" key="1">
    <citation type="submission" date="2025-04" db="UniProtKB">
        <authorList>
            <consortium name="RefSeq"/>
        </authorList>
    </citation>
    <scope>IDENTIFICATION</scope>
    <source>
        <strain evidence="7 8">OHB3-1</strain>
    </source>
</reference>
<dbReference type="InterPro" id="IPR014756">
    <property type="entry name" value="Ig_E-set"/>
</dbReference>
<dbReference type="Gene3D" id="2.70.50.30">
    <property type="entry name" value="Coagulation Factor XIII, subunit A, domain 1"/>
    <property type="match status" value="1"/>
</dbReference>
<keyword evidence="3" id="KW-0343">GTPase activation</keyword>
<dbReference type="GO" id="GO:0016020">
    <property type="term" value="C:membrane"/>
    <property type="evidence" value="ECO:0007669"/>
    <property type="project" value="TreeGrafter"/>
</dbReference>
<evidence type="ECO:0000313" key="7">
    <source>
        <dbReference type="RefSeq" id="XP_022155683.1"/>
    </source>
</evidence>
<dbReference type="InterPro" id="IPR000406">
    <property type="entry name" value="Rho_GDI"/>
</dbReference>
<dbReference type="KEGG" id="mcha:111022755"/>
<evidence type="ECO:0000313" key="6">
    <source>
        <dbReference type="Proteomes" id="UP000504603"/>
    </source>
</evidence>
<organism evidence="6 7">
    <name type="scientific">Momordica charantia</name>
    <name type="common">Bitter gourd</name>
    <name type="synonym">Balsam pear</name>
    <dbReference type="NCBI Taxonomy" id="3673"/>
    <lineage>
        <taxon>Eukaryota</taxon>
        <taxon>Viridiplantae</taxon>
        <taxon>Streptophyta</taxon>
        <taxon>Embryophyta</taxon>
        <taxon>Tracheophyta</taxon>
        <taxon>Spermatophyta</taxon>
        <taxon>Magnoliopsida</taxon>
        <taxon>eudicotyledons</taxon>
        <taxon>Gunneridae</taxon>
        <taxon>Pentapetalae</taxon>
        <taxon>rosids</taxon>
        <taxon>fabids</taxon>
        <taxon>Cucurbitales</taxon>
        <taxon>Cucurbitaceae</taxon>
        <taxon>Momordiceae</taxon>
        <taxon>Momordica</taxon>
    </lineage>
</organism>